<dbReference type="AlphaFoldDB" id="J3PIS0"/>
<reference evidence="1" key="2">
    <citation type="submission" date="2010-07" db="EMBL/GenBank/DDBJ databases">
        <authorList>
            <consortium name="The Broad Institute Genome Sequencing Platform"/>
            <consortium name="Broad Institute Genome Sequencing Center for Infectious Disease"/>
            <person name="Ma L.-J."/>
            <person name="Dead R."/>
            <person name="Young S."/>
            <person name="Zeng Q."/>
            <person name="Koehrsen M."/>
            <person name="Alvarado L."/>
            <person name="Berlin A."/>
            <person name="Chapman S.B."/>
            <person name="Chen Z."/>
            <person name="Freedman E."/>
            <person name="Gellesch M."/>
            <person name="Goldberg J."/>
            <person name="Griggs A."/>
            <person name="Gujja S."/>
            <person name="Heilman E.R."/>
            <person name="Heiman D."/>
            <person name="Hepburn T."/>
            <person name="Howarth C."/>
            <person name="Jen D."/>
            <person name="Larson L."/>
            <person name="Mehta T."/>
            <person name="Neiman D."/>
            <person name="Pearson M."/>
            <person name="Roberts A."/>
            <person name="Saif S."/>
            <person name="Shea T."/>
            <person name="Shenoy N."/>
            <person name="Sisk P."/>
            <person name="Stolte C."/>
            <person name="Sykes S."/>
            <person name="Walk T."/>
            <person name="White J."/>
            <person name="Yandava C."/>
            <person name="Haas B."/>
            <person name="Nusbaum C."/>
            <person name="Birren B."/>
        </authorList>
    </citation>
    <scope>NUCLEOTIDE SEQUENCE</scope>
    <source>
        <strain evidence="1">R3-111a-1</strain>
    </source>
</reference>
<dbReference type="VEuPathDB" id="FungiDB:GGTG_13399"/>
<dbReference type="HOGENOM" id="CLU_2097016_0_0_1"/>
<dbReference type="Proteomes" id="UP000006039">
    <property type="component" value="Unassembled WGS sequence"/>
</dbReference>
<reference evidence="3" key="1">
    <citation type="submission" date="2010-07" db="EMBL/GenBank/DDBJ databases">
        <title>The genome sequence of Gaeumannomyces graminis var. tritici strain R3-111a-1.</title>
        <authorList>
            <consortium name="The Broad Institute Genome Sequencing Platform"/>
            <person name="Ma L.-J."/>
            <person name="Dead R."/>
            <person name="Young S."/>
            <person name="Zeng Q."/>
            <person name="Koehrsen M."/>
            <person name="Alvarado L."/>
            <person name="Berlin A."/>
            <person name="Chapman S.B."/>
            <person name="Chen Z."/>
            <person name="Freedman E."/>
            <person name="Gellesch M."/>
            <person name="Goldberg J."/>
            <person name="Griggs A."/>
            <person name="Gujja S."/>
            <person name="Heilman E.R."/>
            <person name="Heiman D."/>
            <person name="Hepburn T."/>
            <person name="Howarth C."/>
            <person name="Jen D."/>
            <person name="Larson L."/>
            <person name="Mehta T."/>
            <person name="Neiman D."/>
            <person name="Pearson M."/>
            <person name="Roberts A."/>
            <person name="Saif S."/>
            <person name="Shea T."/>
            <person name="Shenoy N."/>
            <person name="Sisk P."/>
            <person name="Stolte C."/>
            <person name="Sykes S."/>
            <person name="Walk T."/>
            <person name="White J."/>
            <person name="Yandava C."/>
            <person name="Haas B."/>
            <person name="Nusbaum C."/>
            <person name="Birren B."/>
        </authorList>
    </citation>
    <scope>NUCLEOTIDE SEQUENCE [LARGE SCALE GENOMIC DNA]</scope>
    <source>
        <strain evidence="3">R3-111a-1</strain>
    </source>
</reference>
<dbReference type="EMBL" id="GL385407">
    <property type="protein sequence ID" value="EJT69002.1"/>
    <property type="molecule type" value="Genomic_DNA"/>
</dbReference>
<reference evidence="2" key="4">
    <citation type="journal article" date="2015" name="G3 (Bethesda)">
        <title>Genome sequences of three phytopathogenic species of the Magnaporthaceae family of fungi.</title>
        <authorList>
            <person name="Okagaki L.H."/>
            <person name="Nunes C.C."/>
            <person name="Sailsbery J."/>
            <person name="Clay B."/>
            <person name="Brown D."/>
            <person name="John T."/>
            <person name="Oh Y."/>
            <person name="Young N."/>
            <person name="Fitzgerald M."/>
            <person name="Haas B.J."/>
            <person name="Zeng Q."/>
            <person name="Young S."/>
            <person name="Adiconis X."/>
            <person name="Fan L."/>
            <person name="Levin J.Z."/>
            <person name="Mitchell T.K."/>
            <person name="Okubara P.A."/>
            <person name="Farman M.L."/>
            <person name="Kohn L.M."/>
            <person name="Birren B."/>
            <person name="Ma L.-J."/>
            <person name="Dean R.A."/>
        </authorList>
    </citation>
    <scope>NUCLEOTIDE SEQUENCE</scope>
    <source>
        <strain evidence="2">R3-111a-1</strain>
    </source>
</reference>
<evidence type="ECO:0000313" key="3">
    <source>
        <dbReference type="Proteomes" id="UP000006039"/>
    </source>
</evidence>
<evidence type="ECO:0000313" key="1">
    <source>
        <dbReference type="EMBL" id="EJT69002.1"/>
    </source>
</evidence>
<sequence>MPTDLALAGRYLHDVELAALLQDIVQGGALLTVVLDCCHSGGAIRGEDDTDADLAGVRGEKLAYRSDQAAERSVARWGLSFEKAKEMSEIRPSDGVEFWHGRLTYWLLDTVRTSPL</sequence>
<organism evidence="1">
    <name type="scientific">Gaeumannomyces tritici (strain R3-111a-1)</name>
    <name type="common">Wheat and barley take-all root rot fungus</name>
    <name type="synonym">Gaeumannomyces graminis var. tritici</name>
    <dbReference type="NCBI Taxonomy" id="644352"/>
    <lineage>
        <taxon>Eukaryota</taxon>
        <taxon>Fungi</taxon>
        <taxon>Dikarya</taxon>
        <taxon>Ascomycota</taxon>
        <taxon>Pezizomycotina</taxon>
        <taxon>Sordariomycetes</taxon>
        <taxon>Sordariomycetidae</taxon>
        <taxon>Magnaporthales</taxon>
        <taxon>Magnaporthaceae</taxon>
        <taxon>Gaeumannomyces</taxon>
    </lineage>
</organism>
<gene>
    <name evidence="2" type="primary">20353857</name>
    <name evidence="1" type="ORF">GGTG_13399</name>
</gene>
<evidence type="ECO:0000313" key="2">
    <source>
        <dbReference type="EnsemblFungi" id="EJT69002"/>
    </source>
</evidence>
<keyword evidence="3" id="KW-1185">Reference proteome</keyword>
<evidence type="ECO:0008006" key="4">
    <source>
        <dbReference type="Google" id="ProtNLM"/>
    </source>
</evidence>
<dbReference type="RefSeq" id="XP_009229569.1">
    <property type="nucleotide sequence ID" value="XM_009231305.1"/>
</dbReference>
<name>J3PIS0_GAET3</name>
<dbReference type="Gene3D" id="3.40.50.1460">
    <property type="match status" value="1"/>
</dbReference>
<dbReference type="EnsemblFungi" id="EJT69002">
    <property type="protein sequence ID" value="EJT69002"/>
    <property type="gene ID" value="GGTG_13399"/>
</dbReference>
<dbReference type="OrthoDB" id="3223806at2759"/>
<reference evidence="2" key="5">
    <citation type="submission" date="2018-04" db="UniProtKB">
        <authorList>
            <consortium name="EnsemblFungi"/>
        </authorList>
    </citation>
    <scope>IDENTIFICATION</scope>
    <source>
        <strain evidence="2">R3-111a-1</strain>
    </source>
</reference>
<reference evidence="1" key="3">
    <citation type="submission" date="2010-09" db="EMBL/GenBank/DDBJ databases">
        <title>Annotation of Gaeumannomyces graminis var. tritici R3-111a-1.</title>
        <authorList>
            <consortium name="The Broad Institute Genome Sequencing Platform"/>
            <person name="Ma L.-J."/>
            <person name="Dead R."/>
            <person name="Young S.K."/>
            <person name="Zeng Q."/>
            <person name="Gargeya S."/>
            <person name="Fitzgerald M."/>
            <person name="Haas B."/>
            <person name="Abouelleil A."/>
            <person name="Alvarado L."/>
            <person name="Arachchi H.M."/>
            <person name="Berlin A."/>
            <person name="Brown A."/>
            <person name="Chapman S.B."/>
            <person name="Chen Z."/>
            <person name="Dunbar C."/>
            <person name="Freedman E."/>
            <person name="Gearin G."/>
            <person name="Gellesch M."/>
            <person name="Goldberg J."/>
            <person name="Griggs A."/>
            <person name="Gujja S."/>
            <person name="Heiman D."/>
            <person name="Howarth C."/>
            <person name="Larson L."/>
            <person name="Lui A."/>
            <person name="MacDonald P.J.P."/>
            <person name="Mehta T."/>
            <person name="Montmayeur A."/>
            <person name="Murphy C."/>
            <person name="Neiman D."/>
            <person name="Pearson M."/>
            <person name="Priest M."/>
            <person name="Roberts A."/>
            <person name="Saif S."/>
            <person name="Shea T."/>
            <person name="Shenoy N."/>
            <person name="Sisk P."/>
            <person name="Stolte C."/>
            <person name="Sykes S."/>
            <person name="Yandava C."/>
            <person name="Wortman J."/>
            <person name="Nusbaum C."/>
            <person name="Birren B."/>
        </authorList>
    </citation>
    <scope>NUCLEOTIDE SEQUENCE</scope>
    <source>
        <strain evidence="1">R3-111a-1</strain>
    </source>
</reference>
<dbReference type="GeneID" id="20353857"/>
<protein>
    <recommendedName>
        <fullName evidence="4">Caspase domain-containing protein</fullName>
    </recommendedName>
</protein>
<proteinExistence type="predicted"/>
<accession>J3PIS0</accession>